<feature type="domain" description="ACT" evidence="10">
    <location>
        <begin position="663"/>
        <end position="737"/>
    </location>
</feature>
<dbReference type="GO" id="GO:0015949">
    <property type="term" value="P:nucleobase-containing small molecule interconversion"/>
    <property type="evidence" value="ECO:0007669"/>
    <property type="project" value="UniProtKB-ARBA"/>
</dbReference>
<dbReference type="UniPathway" id="UPA00908">
    <property type="reaction ID" value="UER00886"/>
</dbReference>
<dbReference type="Gene3D" id="3.10.20.30">
    <property type="match status" value="1"/>
</dbReference>
<keyword evidence="2" id="KW-0378">Hydrolase</keyword>
<dbReference type="Pfam" id="PF19296">
    <property type="entry name" value="RelA_AH_RIS"/>
    <property type="match status" value="1"/>
</dbReference>
<evidence type="ECO:0000259" key="11">
    <source>
        <dbReference type="PROSITE" id="PS51880"/>
    </source>
</evidence>
<comment type="catalytic activity">
    <reaction evidence="8">
        <text>guanosine 3',5'-bis(diphosphate) + H2O = GDP + diphosphate + H(+)</text>
        <dbReference type="Rhea" id="RHEA:14253"/>
        <dbReference type="ChEBI" id="CHEBI:15377"/>
        <dbReference type="ChEBI" id="CHEBI:15378"/>
        <dbReference type="ChEBI" id="CHEBI:33019"/>
        <dbReference type="ChEBI" id="CHEBI:58189"/>
        <dbReference type="ChEBI" id="CHEBI:77828"/>
        <dbReference type="EC" id="3.1.7.2"/>
    </reaction>
</comment>
<dbReference type="SUPFAM" id="SSF81301">
    <property type="entry name" value="Nucleotidyltransferase"/>
    <property type="match status" value="1"/>
</dbReference>
<evidence type="ECO:0000256" key="9">
    <source>
        <dbReference type="RuleBase" id="RU003847"/>
    </source>
</evidence>
<dbReference type="EC" id="3.1.7.2" evidence="4"/>
<name>A0A090AJS9_9GAMM</name>
<dbReference type="InterPro" id="IPR045600">
    <property type="entry name" value="RelA/SpoT_AH_RIS"/>
</dbReference>
<accession>A0A090AJS9</accession>
<dbReference type="CDD" id="cd05399">
    <property type="entry name" value="NT_Rel-Spo_like"/>
    <property type="match status" value="1"/>
</dbReference>
<dbReference type="Pfam" id="PF13291">
    <property type="entry name" value="ACT_4"/>
    <property type="match status" value="1"/>
</dbReference>
<dbReference type="EMBL" id="AP014633">
    <property type="protein sequence ID" value="BAP55792.1"/>
    <property type="molecule type" value="Genomic_DNA"/>
</dbReference>
<dbReference type="AlphaFoldDB" id="A0A090AJS9"/>
<dbReference type="CDD" id="cd00077">
    <property type="entry name" value="HDc"/>
    <property type="match status" value="1"/>
</dbReference>
<dbReference type="GO" id="GO:0005886">
    <property type="term" value="C:plasma membrane"/>
    <property type="evidence" value="ECO:0007669"/>
    <property type="project" value="TreeGrafter"/>
</dbReference>
<evidence type="ECO:0000313" key="13">
    <source>
        <dbReference type="Proteomes" id="UP000031623"/>
    </source>
</evidence>
<dbReference type="InterPro" id="IPR002912">
    <property type="entry name" value="ACT_dom"/>
</dbReference>
<protein>
    <recommendedName>
        <fullName evidence="1">GTP pyrophosphokinase</fullName>
        <ecNumber evidence="4">3.1.7.2</ecNumber>
    </recommendedName>
    <alternativeName>
        <fullName evidence="6">(p)ppGpp synthase</fullName>
    </alternativeName>
    <alternativeName>
        <fullName evidence="5">ATP:GTP 3'-pyrophosphotransferase</fullName>
    </alternativeName>
    <alternativeName>
        <fullName evidence="7">ppGpp synthase I</fullName>
    </alternativeName>
</protein>
<organism evidence="12 13">
    <name type="scientific">Thioploca ingrica</name>
    <dbReference type="NCBI Taxonomy" id="40754"/>
    <lineage>
        <taxon>Bacteria</taxon>
        <taxon>Pseudomonadati</taxon>
        <taxon>Pseudomonadota</taxon>
        <taxon>Gammaproteobacteria</taxon>
        <taxon>Thiotrichales</taxon>
        <taxon>Thiotrichaceae</taxon>
        <taxon>Thioploca</taxon>
    </lineage>
</organism>
<proteinExistence type="inferred from homology"/>
<reference evidence="12 13" key="1">
    <citation type="journal article" date="2014" name="ISME J.">
        <title>Ecophysiology of Thioploca ingrica as revealed by the complete genome sequence supplemented with proteomic evidence.</title>
        <authorList>
            <person name="Kojima H."/>
            <person name="Ogura Y."/>
            <person name="Yamamoto N."/>
            <person name="Togashi T."/>
            <person name="Mori H."/>
            <person name="Watanabe T."/>
            <person name="Nemoto F."/>
            <person name="Kurokawa K."/>
            <person name="Hayashi T."/>
            <person name="Fukui M."/>
        </authorList>
    </citation>
    <scope>NUCLEOTIDE SEQUENCE [LARGE SCALE GENOMIC DNA]</scope>
</reference>
<dbReference type="GO" id="GO:0008893">
    <property type="term" value="F:guanosine-3',5'-bis(diphosphate) 3'-diphosphatase activity"/>
    <property type="evidence" value="ECO:0007669"/>
    <property type="project" value="UniProtKB-EC"/>
</dbReference>
<dbReference type="InterPro" id="IPR004811">
    <property type="entry name" value="RelA/Spo_fam"/>
</dbReference>
<dbReference type="PANTHER" id="PTHR21262">
    <property type="entry name" value="GUANOSINE-3',5'-BIS DIPHOSPHATE 3'-PYROPHOSPHOHYDROLASE"/>
    <property type="match status" value="1"/>
</dbReference>
<dbReference type="GO" id="GO:0042594">
    <property type="term" value="P:response to starvation"/>
    <property type="evidence" value="ECO:0007669"/>
    <property type="project" value="TreeGrafter"/>
</dbReference>
<dbReference type="Gene3D" id="1.10.3210.10">
    <property type="entry name" value="Hypothetical protein af1432"/>
    <property type="match status" value="1"/>
</dbReference>
<evidence type="ECO:0000256" key="4">
    <source>
        <dbReference type="ARBA" id="ARBA00024387"/>
    </source>
</evidence>
<dbReference type="FunFam" id="3.10.20.30:FF:000002">
    <property type="entry name" value="GTP pyrophosphokinase (RelA/SpoT)"/>
    <property type="match status" value="1"/>
</dbReference>
<evidence type="ECO:0000256" key="3">
    <source>
        <dbReference type="ARBA" id="ARBA00024329"/>
    </source>
</evidence>
<evidence type="ECO:0000256" key="2">
    <source>
        <dbReference type="ARBA" id="ARBA00022801"/>
    </source>
</evidence>
<comment type="function">
    <text evidence="9">In eubacteria ppGpp (guanosine 3'-diphosphate 5'-diphosphate) is a mediator of the stringent response that coordinates a variety of cellular activities in response to changes in nutritional abundance.</text>
</comment>
<dbReference type="GO" id="GO:0008728">
    <property type="term" value="F:GTP diphosphokinase activity"/>
    <property type="evidence" value="ECO:0007669"/>
    <property type="project" value="TreeGrafter"/>
</dbReference>
<dbReference type="FunFam" id="1.10.3210.10:FF:000001">
    <property type="entry name" value="GTP pyrophosphokinase RelA"/>
    <property type="match status" value="1"/>
</dbReference>
<dbReference type="InterPro" id="IPR045865">
    <property type="entry name" value="ACT-like_dom_sf"/>
</dbReference>
<dbReference type="NCBIfam" id="TIGR00691">
    <property type="entry name" value="spoT_relA"/>
    <property type="match status" value="1"/>
</dbReference>
<feature type="domain" description="TGS" evidence="11">
    <location>
        <begin position="409"/>
        <end position="470"/>
    </location>
</feature>
<dbReference type="SUPFAM" id="SSF55021">
    <property type="entry name" value="ACT-like"/>
    <property type="match status" value="1"/>
</dbReference>
<dbReference type="KEGG" id="tig:THII_1495"/>
<dbReference type="InterPro" id="IPR012675">
    <property type="entry name" value="Beta-grasp_dom_sf"/>
</dbReference>
<dbReference type="Pfam" id="PF04607">
    <property type="entry name" value="RelA_SpoT"/>
    <property type="match status" value="1"/>
</dbReference>
<dbReference type="CDD" id="cd04876">
    <property type="entry name" value="ACT_RelA-SpoT"/>
    <property type="match status" value="1"/>
</dbReference>
<dbReference type="Pfam" id="PF13328">
    <property type="entry name" value="HD_4"/>
    <property type="match status" value="1"/>
</dbReference>
<dbReference type="Gene3D" id="3.30.70.260">
    <property type="match status" value="1"/>
</dbReference>
<sequence length="737" mass="84910">MVNTTNPLLISSTENPIALDAWIERITENYSVNDRQAIIDACSLTQAIHQTQSRASGETYLIHVVNVTDILAQLGLDTEVLVAALLHECVETKQLTLGEVERRFNPVVMQLVDGVARMRLIENLHEQSPPRVETENQTESLRKMLLAMAEDVRVVLIKLADRLHNMRVLRYLPVEKRRRMSRETLDLFAPLANRLGIWQIKWELEDLSLRYLEPDTYQNMAQLLDERRVDRENYIQTVMKILAEALQRTGIHAEVSGRPKHIYSIWRKMQRKGLTFNQIFDVRAVRVLVNTVSECYTALGIIHTKWQPIRGEFDDYIANPKSNNYQSLHTAVVGPEQKIFEVQIRTHEMHHHAELGIASHWRYKEEGSTLDKNFEKKISWLRQILQTGKEEEGDPSELLDRFKSEIIEDRVYVFSPTGQVIDLQQGSTPLDFAYSIHTQLGHCCRGAKINNRVVPLTYTLKNGDQVEILTSNEEKPSRDWLLTQAGYLKTSRARAKVRQWLKKQDLRQHISEGRVLLERVLRRLNIKNCNLEQLAQKFRFKSVDELLASLGRGDITTTQITATFNEQVFHTDSQIIPVIMESSRSKGGIYIKGVGGLLTQTARCCRPVPYDPIVGYITTGRGVVVHRRDCSNALRWQDEGNQRLIEVEWSEPLEEQNLVYPVDIEISAYDRIGLLRDICSIATSEKVNIITAHTYTNKMDNNVKMMFTLEVCNVEQLSRLLAKIDNLTNVMKVWRKN</sequence>
<evidence type="ECO:0000259" key="10">
    <source>
        <dbReference type="PROSITE" id="PS51671"/>
    </source>
</evidence>
<dbReference type="PROSITE" id="PS51880">
    <property type="entry name" value="TGS"/>
    <property type="match status" value="1"/>
</dbReference>
<dbReference type="HOGENOM" id="CLU_012300_3_0_6"/>
<dbReference type="Proteomes" id="UP000031623">
    <property type="component" value="Chromosome"/>
</dbReference>
<dbReference type="GO" id="GO:0015970">
    <property type="term" value="P:guanosine tetraphosphate biosynthetic process"/>
    <property type="evidence" value="ECO:0007669"/>
    <property type="project" value="UniProtKB-UniPathway"/>
</dbReference>
<dbReference type="FunFam" id="3.30.460.10:FF:000001">
    <property type="entry name" value="GTP pyrophosphokinase RelA"/>
    <property type="match status" value="1"/>
</dbReference>
<dbReference type="InterPro" id="IPR004095">
    <property type="entry name" value="TGS"/>
</dbReference>
<dbReference type="OrthoDB" id="9805041at2"/>
<gene>
    <name evidence="12" type="ORF">THII_1495</name>
</gene>
<dbReference type="InterPro" id="IPR033655">
    <property type="entry name" value="TGS_RelA/SpoT"/>
</dbReference>
<dbReference type="InterPro" id="IPR043519">
    <property type="entry name" value="NT_sf"/>
</dbReference>
<evidence type="ECO:0000256" key="5">
    <source>
        <dbReference type="ARBA" id="ARBA00029754"/>
    </source>
</evidence>
<keyword evidence="13" id="KW-1185">Reference proteome</keyword>
<evidence type="ECO:0000256" key="6">
    <source>
        <dbReference type="ARBA" id="ARBA00032407"/>
    </source>
</evidence>
<dbReference type="SUPFAM" id="SSF81271">
    <property type="entry name" value="TGS-like"/>
    <property type="match status" value="1"/>
</dbReference>
<comment type="pathway">
    <text evidence="3">Purine metabolism; ppGpp biosynthesis; ppGpp from GDP: step 1/1.</text>
</comment>
<dbReference type="SMART" id="SM00471">
    <property type="entry name" value="HDc"/>
    <property type="match status" value="1"/>
</dbReference>
<dbReference type="Pfam" id="PF02824">
    <property type="entry name" value="TGS"/>
    <property type="match status" value="1"/>
</dbReference>
<comment type="similarity">
    <text evidence="9">Belongs to the relA/spoT family.</text>
</comment>
<dbReference type="CDD" id="cd01668">
    <property type="entry name" value="TGS_RSH"/>
    <property type="match status" value="1"/>
</dbReference>
<dbReference type="SUPFAM" id="SSF109604">
    <property type="entry name" value="HD-domain/PDEase-like"/>
    <property type="match status" value="1"/>
</dbReference>
<evidence type="ECO:0000256" key="7">
    <source>
        <dbReference type="ARBA" id="ARBA00033308"/>
    </source>
</evidence>
<dbReference type="Gene3D" id="3.30.460.10">
    <property type="entry name" value="Beta Polymerase, domain 2"/>
    <property type="match status" value="1"/>
</dbReference>
<evidence type="ECO:0000256" key="1">
    <source>
        <dbReference type="ARBA" id="ARBA00019852"/>
    </source>
</evidence>
<dbReference type="InterPro" id="IPR012676">
    <property type="entry name" value="TGS-like"/>
</dbReference>
<dbReference type="SMART" id="SM00954">
    <property type="entry name" value="RelA_SpoT"/>
    <property type="match status" value="1"/>
</dbReference>
<dbReference type="InterPro" id="IPR007685">
    <property type="entry name" value="RelA_SpoT"/>
</dbReference>
<dbReference type="PROSITE" id="PS51671">
    <property type="entry name" value="ACT"/>
    <property type="match status" value="1"/>
</dbReference>
<evidence type="ECO:0000313" key="12">
    <source>
        <dbReference type="EMBL" id="BAP55792.1"/>
    </source>
</evidence>
<evidence type="ECO:0000256" key="8">
    <source>
        <dbReference type="ARBA" id="ARBA00047968"/>
    </source>
</evidence>
<dbReference type="STRING" id="40754.THII_1495"/>
<dbReference type="InterPro" id="IPR003607">
    <property type="entry name" value="HD/PDEase_dom"/>
</dbReference>
<dbReference type="PANTHER" id="PTHR21262:SF31">
    <property type="entry name" value="GTP PYROPHOSPHOKINASE"/>
    <property type="match status" value="1"/>
</dbReference>